<dbReference type="AlphaFoldDB" id="A0A0K2H1R0"/>
<accession>A0A0K2H1R0</accession>
<dbReference type="Proteomes" id="UP000058446">
    <property type="component" value="Chromosome"/>
</dbReference>
<gene>
    <name evidence="1" type="ORF">CLAC_10070</name>
</gene>
<protein>
    <submittedName>
        <fullName evidence="1">Uncharacterized protein</fullName>
    </submittedName>
</protein>
<dbReference type="KEGG" id="clw:CLAC_10070"/>
<name>A0A0K2H1R0_9CORY</name>
<sequence>MANVAKKNSYVDPGWPKDLEPGRHAVTELIAHHAGADSPFGDTQFPVDPETLGYVHPTTVINKNV</sequence>
<dbReference type="STRING" id="1408189.CLAC_10070"/>
<reference evidence="1 2" key="1">
    <citation type="submission" date="2013-10" db="EMBL/GenBank/DDBJ databases">
        <title>Complete genome sequence of Corynebacterium lactis DSM 45799(T), isolated from raw cow milk.</title>
        <authorList>
            <person name="Ruckert C."/>
            <person name="Albersmeier A."/>
            <person name="Lipski A."/>
            <person name="Kalinowski J."/>
        </authorList>
    </citation>
    <scope>NUCLEOTIDE SEQUENCE [LARGE SCALE GENOMIC DNA]</scope>
    <source>
        <strain evidence="1 2">RW2-5</strain>
    </source>
</reference>
<evidence type="ECO:0000313" key="1">
    <source>
        <dbReference type="EMBL" id="ALA67964.1"/>
    </source>
</evidence>
<dbReference type="PATRIC" id="fig|1408189.4.peg.2025"/>
<dbReference type="RefSeq" id="WP_053412768.1">
    <property type="nucleotide sequence ID" value="NZ_CP006841.1"/>
</dbReference>
<keyword evidence="2" id="KW-1185">Reference proteome</keyword>
<evidence type="ECO:0000313" key="2">
    <source>
        <dbReference type="Proteomes" id="UP000058446"/>
    </source>
</evidence>
<dbReference type="OrthoDB" id="5191634at2"/>
<proteinExistence type="predicted"/>
<dbReference type="EMBL" id="CP006841">
    <property type="protein sequence ID" value="ALA67964.1"/>
    <property type="molecule type" value="Genomic_DNA"/>
</dbReference>
<organism evidence="1 2">
    <name type="scientific">Corynebacterium lactis RW2-5</name>
    <dbReference type="NCBI Taxonomy" id="1408189"/>
    <lineage>
        <taxon>Bacteria</taxon>
        <taxon>Bacillati</taxon>
        <taxon>Actinomycetota</taxon>
        <taxon>Actinomycetes</taxon>
        <taxon>Mycobacteriales</taxon>
        <taxon>Corynebacteriaceae</taxon>
        <taxon>Corynebacterium</taxon>
    </lineage>
</organism>